<evidence type="ECO:0000313" key="2">
    <source>
        <dbReference type="Proteomes" id="UP001517247"/>
    </source>
</evidence>
<dbReference type="EMBL" id="SSHJ02000007">
    <property type="protein sequence ID" value="MFN0256630.1"/>
    <property type="molecule type" value="Genomic_DNA"/>
</dbReference>
<dbReference type="InterPro" id="IPR017601">
    <property type="entry name" value="DGQHR-contain_dom"/>
</dbReference>
<keyword evidence="2" id="KW-1185">Reference proteome</keyword>
<dbReference type="InterPro" id="IPR017642">
    <property type="entry name" value="DNA_S_mod_DndB"/>
</dbReference>
<dbReference type="Pfam" id="PF14072">
    <property type="entry name" value="DndB"/>
    <property type="match status" value="1"/>
</dbReference>
<dbReference type="CDD" id="cd16413">
    <property type="entry name" value="DGQHR_domain"/>
    <property type="match status" value="1"/>
</dbReference>
<sequence>MDQTFEIFNSNIIQHKEIQRILKVRNRAFDQQTVNKKLYEDYKAEGWVINKENKETYIIRKPKVHHKEFEDRVWSAFAKMGFDEMNGNSLKLPFNSDEKIPGRKLDVFAADKETVLIIECKSAEELKKKSMQTVINDFITVKTGASQFLPRLYHPEKRKIKFILATNNIILSDVDRDRLKSERIEHFNQDDVSYYEQLIDRLGYAAKYQLLGRLFKNEEIPQLENKIPAIRGKMGGFTYYSFSLEPEKLLKIGYILHRTETTSDDDGYQRMVSKPRLKEIESFLNDNNNPGFFPNSIIINISTKKEDTLNYSLLKGEKHDSQIAEPVILSLPKSYHSAFIIDGQHRLYGYANTEWKFKNSIPVVAFENLPAEKQVDLFVQINSKQKPVSKNLLIMIMADLMWNSDKPKEATDAVKSKLLQRLGEKDSSPLYRRIMLTEGGRTTLTNITLDYLITNGFNKSNFFPKYSKGKLMVMGHLYVDPSDGYESMLDKSFSFFSEIFNYMKDNLESQWNLGNSEGGLIATNIGCTITIRIVDDILNHLVKTEGILPTNISAQELAKKTFVLLQIVVDTMNLLDPQKIKQTKNMAASAAGLENAIREYQKQINERYSSFKPSGLEEWVIENSGTFNESSKDLTEKIEHAIRDFVFDKLKEIYLERWWIDGVPKEIQKSSAVIAIDKGNVEPAENFIFLLDYKKIIEKPVNWNSFKDYFADPKEKSGKDNQTKWFDQLNEIRNKVSHPGRAKVTASEAQFLEELQSWLLERIGNE</sequence>
<dbReference type="NCBIfam" id="TIGR03187">
    <property type="entry name" value="DGQHR"/>
    <property type="match status" value="1"/>
</dbReference>
<protein>
    <submittedName>
        <fullName evidence="1">DGQHR domain-containing protein</fullName>
    </submittedName>
</protein>
<gene>
    <name evidence="1" type="ORF">E6A44_013665</name>
</gene>
<dbReference type="RefSeq" id="WP_138723723.1">
    <property type="nucleotide sequence ID" value="NZ_SSHJ02000007.1"/>
</dbReference>
<reference evidence="1 2" key="1">
    <citation type="submission" date="2024-12" db="EMBL/GenBank/DDBJ databases">
        <authorList>
            <person name="Hu S."/>
        </authorList>
    </citation>
    <scope>NUCLEOTIDE SEQUENCE [LARGE SCALE GENOMIC DNA]</scope>
    <source>
        <strain evidence="1 2">THG-T11</strain>
    </source>
</reference>
<organism evidence="1 2">
    <name type="scientific">Pedobacter ureilyticus</name>
    <dbReference type="NCBI Taxonomy" id="1393051"/>
    <lineage>
        <taxon>Bacteria</taxon>
        <taxon>Pseudomonadati</taxon>
        <taxon>Bacteroidota</taxon>
        <taxon>Sphingobacteriia</taxon>
        <taxon>Sphingobacteriales</taxon>
        <taxon>Sphingobacteriaceae</taxon>
        <taxon>Pedobacter</taxon>
    </lineage>
</organism>
<dbReference type="Proteomes" id="UP001517247">
    <property type="component" value="Unassembled WGS sequence"/>
</dbReference>
<accession>A0ABW9J8W7</accession>
<proteinExistence type="predicted"/>
<comment type="caution">
    <text evidence="1">The sequence shown here is derived from an EMBL/GenBank/DDBJ whole genome shotgun (WGS) entry which is preliminary data.</text>
</comment>
<evidence type="ECO:0000313" key="1">
    <source>
        <dbReference type="EMBL" id="MFN0256630.1"/>
    </source>
</evidence>
<name>A0ABW9J8W7_9SPHI</name>